<feature type="compositionally biased region" description="Basic and acidic residues" evidence="9">
    <location>
        <begin position="644"/>
        <end position="658"/>
    </location>
</feature>
<feature type="compositionally biased region" description="Polar residues" evidence="9">
    <location>
        <begin position="823"/>
        <end position="833"/>
    </location>
</feature>
<dbReference type="PANTHER" id="PTHR46613">
    <property type="entry name" value="RADIAL SPOKE HEAD 10 HOMOLOG B-RELATED"/>
    <property type="match status" value="1"/>
</dbReference>
<dbReference type="SUPFAM" id="SSF82185">
    <property type="entry name" value="Histone H3 K4-specific methyltransferase SET7/9 N-terminal domain"/>
    <property type="match status" value="3"/>
</dbReference>
<dbReference type="SMART" id="SM00698">
    <property type="entry name" value="MORN"/>
    <property type="match status" value="10"/>
</dbReference>
<dbReference type="Pfam" id="PF02493">
    <property type="entry name" value="MORN"/>
    <property type="match status" value="10"/>
</dbReference>
<evidence type="ECO:0000256" key="3">
    <source>
        <dbReference type="ARBA" id="ARBA00022490"/>
    </source>
</evidence>
<accession>A0AAD1WI31</accession>
<keyword evidence="8" id="KW-0966">Cell projection</keyword>
<evidence type="ECO:0000256" key="6">
    <source>
        <dbReference type="ARBA" id="ARBA00023069"/>
    </source>
</evidence>
<sequence length="840" mass="96462">MGKTKKKEVKKTEKITLEIPEDNSSKLSPVSITLVEELTPPSINTLPPDEPIKQEEPPVSEPVLEVYEEPVLAGLIVERYEGDMVHGMYEGEGVAYFKDGNVYKGTFCEGFMHGKGIYTWTDGLTYEGEFYMNCPIGYGIYRWPNGNQYEGQIYKGIRHGRGIFISSNQQVSYVGEWHKGARHGKGTIYYNAEQTSWYEGDWIMNTKEGWGVQCFKSGNIYEGQWKNNRFNGEGCMRWLSSNEEYMGQWVNGIQNGHGTHTWFIKRVSGSQYSLRNEYVGNFVDGQREGHGVFYYANGAVYDGEWKNNKKHGMGKFIFKNGKIYVGEFVADQIAEFPNFKYDRVNTPDLSGIRTRSPLGEEKLSVSRFNSGIPSLAGSYIELDISSLLDKFPESEQLEELKQVEYAVLRNLTELRKIYKLYSSLGSANSFDNAFVMTRMQFWRFLKDCQFHHYNLTLIEMDRLLAADNVEIEKMHSPHTTMVLRTFLNNIIYLAYHIGNKETPNEIQKCSSIVDCFSRVMNENILPHARNIKGFLFCVPQKTPHAMCYFERCWDIYRIYCQPNAAAPHEPTMKMRQFIWLMNDFKITGKVLTVTQLVDILGSDDPNVRNSNEINLELELTILEFFEALLGCAMLIVTEEPADLPNKETYQDEESRKTTFDVPSDVSEKQPDSLPLVKSPCVPEDQAPNKDMLATGRKQTPSTLSTPTYSSKNLQSETATNKWFYQISQFFMTIFFPAHEYAEQVQQEIPKIREQQTELARIRQIEEEARRQKQEEEEAIRIAQMEVEKATASMEKVQVTQDVTADDKTSQRPLTPKEEPPSAPQTSSTKTTPGTMKKRKK</sequence>
<keyword evidence="3" id="KW-0963">Cytoplasm</keyword>
<feature type="region of interest" description="Disordered" evidence="9">
    <location>
        <begin position="644"/>
        <end position="711"/>
    </location>
</feature>
<dbReference type="GO" id="GO:0031514">
    <property type="term" value="C:motile cilium"/>
    <property type="evidence" value="ECO:0007669"/>
    <property type="project" value="UniProtKB-SubCell"/>
</dbReference>
<comment type="subcellular location">
    <subcellularLocation>
        <location evidence="1">Cell projection</location>
        <location evidence="1">Cilium</location>
        <location evidence="1">Flagellum</location>
    </subcellularLocation>
    <subcellularLocation>
        <location evidence="2">Cytoplasm</location>
        <location evidence="2">Cytoskeleton</location>
        <location evidence="2">Cilium axoneme</location>
    </subcellularLocation>
</comment>
<evidence type="ECO:0000313" key="11">
    <source>
        <dbReference type="Proteomes" id="UP001295444"/>
    </source>
</evidence>
<feature type="region of interest" description="Disordered" evidence="9">
    <location>
        <begin position="1"/>
        <end position="22"/>
    </location>
</feature>
<evidence type="ECO:0000256" key="9">
    <source>
        <dbReference type="SAM" id="MobiDB-lite"/>
    </source>
</evidence>
<keyword evidence="4" id="KW-0677">Repeat</keyword>
<feature type="region of interest" description="Disordered" evidence="9">
    <location>
        <begin position="788"/>
        <end position="840"/>
    </location>
</feature>
<dbReference type="FunFam" id="2.20.110.10:FF:000002">
    <property type="entry name" value="Phosphatidylinositol 4-phosphate 5-kinase 8"/>
    <property type="match status" value="1"/>
</dbReference>
<evidence type="ECO:0000256" key="8">
    <source>
        <dbReference type="ARBA" id="ARBA00023273"/>
    </source>
</evidence>
<evidence type="ECO:0000256" key="4">
    <source>
        <dbReference type="ARBA" id="ARBA00022737"/>
    </source>
</evidence>
<dbReference type="GO" id="GO:0005930">
    <property type="term" value="C:axoneme"/>
    <property type="evidence" value="ECO:0007669"/>
    <property type="project" value="UniProtKB-SubCell"/>
</dbReference>
<keyword evidence="6" id="KW-0969">Cilium</keyword>
<feature type="region of interest" description="Disordered" evidence="9">
    <location>
        <begin position="40"/>
        <end position="59"/>
    </location>
</feature>
<dbReference type="Proteomes" id="UP001295444">
    <property type="component" value="Chromosome 07"/>
</dbReference>
<evidence type="ECO:0000256" key="1">
    <source>
        <dbReference type="ARBA" id="ARBA00004230"/>
    </source>
</evidence>
<proteinExistence type="predicted"/>
<protein>
    <recommendedName>
        <fullName evidence="12">Radial spoke head 10 homolog B2</fullName>
    </recommendedName>
</protein>
<gene>
    <name evidence="10" type="ORF">PECUL_23A025240</name>
</gene>
<evidence type="ECO:0000313" key="10">
    <source>
        <dbReference type="EMBL" id="CAH2307132.1"/>
    </source>
</evidence>
<dbReference type="InterPro" id="IPR003409">
    <property type="entry name" value="MORN"/>
</dbReference>
<dbReference type="Gene3D" id="2.20.110.10">
    <property type="entry name" value="Histone H3 K4-specific methyltransferase SET7/9 N-terminal domain"/>
    <property type="match status" value="4"/>
</dbReference>
<organism evidence="10 11">
    <name type="scientific">Pelobates cultripes</name>
    <name type="common">Western spadefoot toad</name>
    <dbReference type="NCBI Taxonomy" id="61616"/>
    <lineage>
        <taxon>Eukaryota</taxon>
        <taxon>Metazoa</taxon>
        <taxon>Chordata</taxon>
        <taxon>Craniata</taxon>
        <taxon>Vertebrata</taxon>
        <taxon>Euteleostomi</taxon>
        <taxon>Amphibia</taxon>
        <taxon>Batrachia</taxon>
        <taxon>Anura</taxon>
        <taxon>Pelobatoidea</taxon>
        <taxon>Pelobatidae</taxon>
        <taxon>Pelobates</taxon>
    </lineage>
</organism>
<evidence type="ECO:0000256" key="2">
    <source>
        <dbReference type="ARBA" id="ARBA00004430"/>
    </source>
</evidence>
<feature type="compositionally biased region" description="Basic and acidic residues" evidence="9">
    <location>
        <begin position="804"/>
        <end position="819"/>
    </location>
</feature>
<keyword evidence="7" id="KW-0206">Cytoskeleton</keyword>
<evidence type="ECO:0000256" key="5">
    <source>
        <dbReference type="ARBA" id="ARBA00022846"/>
    </source>
</evidence>
<feature type="compositionally biased region" description="Low complexity" evidence="9">
    <location>
        <begin position="699"/>
        <end position="710"/>
    </location>
</feature>
<evidence type="ECO:0008006" key="12">
    <source>
        <dbReference type="Google" id="ProtNLM"/>
    </source>
</evidence>
<dbReference type="AlphaFoldDB" id="A0AAD1WI31"/>
<dbReference type="PANTHER" id="PTHR46613:SF1">
    <property type="entry name" value="RADIAL SPOKE HEAD 10 HOMOLOG B-RELATED"/>
    <property type="match status" value="1"/>
</dbReference>
<evidence type="ECO:0000256" key="7">
    <source>
        <dbReference type="ARBA" id="ARBA00023212"/>
    </source>
</evidence>
<name>A0AAD1WI31_PELCU</name>
<keyword evidence="5" id="KW-0282">Flagellum</keyword>
<keyword evidence="11" id="KW-1185">Reference proteome</keyword>
<dbReference type="EMBL" id="OW240918">
    <property type="protein sequence ID" value="CAH2307132.1"/>
    <property type="molecule type" value="Genomic_DNA"/>
</dbReference>
<reference evidence="10" key="1">
    <citation type="submission" date="2022-03" db="EMBL/GenBank/DDBJ databases">
        <authorList>
            <person name="Alioto T."/>
            <person name="Alioto T."/>
            <person name="Gomez Garrido J."/>
        </authorList>
    </citation>
    <scope>NUCLEOTIDE SEQUENCE</scope>
</reference>